<dbReference type="STRING" id="157910.SAMN05445850_6852"/>
<evidence type="ECO:0000313" key="1">
    <source>
        <dbReference type="EMBL" id="SDR59462.1"/>
    </source>
</evidence>
<dbReference type="AlphaFoldDB" id="A0A1H1KBL6"/>
<accession>A0A1H1KBL6</accession>
<sequence length="91" mass="10296">MKHHIVGRYRGFVIEAHMEPRTARLSVGIALTYRVTWSLRRRTRKQHVTGDLADAVTYESESVALTCVDRKARALIDAMLANQEALKTVGM</sequence>
<proteinExistence type="predicted"/>
<organism evidence="1 2">
    <name type="scientific">Paraburkholderia tuberum</name>
    <dbReference type="NCBI Taxonomy" id="157910"/>
    <lineage>
        <taxon>Bacteria</taxon>
        <taxon>Pseudomonadati</taxon>
        <taxon>Pseudomonadota</taxon>
        <taxon>Betaproteobacteria</taxon>
        <taxon>Burkholderiales</taxon>
        <taxon>Burkholderiaceae</taxon>
        <taxon>Paraburkholderia</taxon>
    </lineage>
</organism>
<protein>
    <submittedName>
        <fullName evidence="1">Uncharacterized protein</fullName>
    </submittedName>
</protein>
<dbReference type="EMBL" id="FNKX01000003">
    <property type="protein sequence ID" value="SDR59462.1"/>
    <property type="molecule type" value="Genomic_DNA"/>
</dbReference>
<reference evidence="2" key="1">
    <citation type="submission" date="2016-10" db="EMBL/GenBank/DDBJ databases">
        <authorList>
            <person name="Varghese N."/>
            <person name="Submissions S."/>
        </authorList>
    </citation>
    <scope>NUCLEOTIDE SEQUENCE [LARGE SCALE GENOMIC DNA]</scope>
    <source>
        <strain evidence="2">DUS833</strain>
    </source>
</reference>
<dbReference type="RefSeq" id="WP_244145031.1">
    <property type="nucleotide sequence ID" value="NZ_FNKX01000003.1"/>
</dbReference>
<gene>
    <name evidence="1" type="ORF">SAMN05445850_6852</name>
</gene>
<keyword evidence="2" id="KW-1185">Reference proteome</keyword>
<name>A0A1H1KBL6_9BURK</name>
<dbReference type="Proteomes" id="UP000199365">
    <property type="component" value="Unassembled WGS sequence"/>
</dbReference>
<evidence type="ECO:0000313" key="2">
    <source>
        <dbReference type="Proteomes" id="UP000199365"/>
    </source>
</evidence>